<dbReference type="AlphaFoldDB" id="X0U6D9"/>
<proteinExistence type="predicted"/>
<accession>X0U6D9</accession>
<name>X0U6D9_9ZZZZ</name>
<evidence type="ECO:0000313" key="1">
    <source>
        <dbReference type="EMBL" id="GAF94911.1"/>
    </source>
</evidence>
<evidence type="ECO:0008006" key="2">
    <source>
        <dbReference type="Google" id="ProtNLM"/>
    </source>
</evidence>
<dbReference type="EMBL" id="BARS01013246">
    <property type="protein sequence ID" value="GAF94911.1"/>
    <property type="molecule type" value="Genomic_DNA"/>
</dbReference>
<comment type="caution">
    <text evidence="1">The sequence shown here is derived from an EMBL/GenBank/DDBJ whole genome shotgun (WGS) entry which is preliminary data.</text>
</comment>
<organism evidence="1">
    <name type="scientific">marine sediment metagenome</name>
    <dbReference type="NCBI Taxonomy" id="412755"/>
    <lineage>
        <taxon>unclassified sequences</taxon>
        <taxon>metagenomes</taxon>
        <taxon>ecological metagenomes</taxon>
    </lineage>
</organism>
<gene>
    <name evidence="1" type="ORF">S01H1_23127</name>
</gene>
<feature type="non-terminal residue" evidence="1">
    <location>
        <position position="163"/>
    </location>
</feature>
<sequence length="163" mass="17409">ISRDHQLGGEGTFRVDAGSLGGRSFDRADACLELAGREIILDPISVTREGGRIKGRLRFDLEADGLEGRLTVERYPIAELVPNTMNAKGHMDAEIGLGGSLQQPLVDVKASSPLLELSGLPLGSASIEALVREGAADGKLQIQGEHFELEAQSQIQLSPDYAF</sequence>
<feature type="non-terminal residue" evidence="1">
    <location>
        <position position="1"/>
    </location>
</feature>
<reference evidence="1" key="1">
    <citation type="journal article" date="2014" name="Front. Microbiol.">
        <title>High frequency of phylogenetically diverse reductive dehalogenase-homologous genes in deep subseafloor sedimentary metagenomes.</title>
        <authorList>
            <person name="Kawai M."/>
            <person name="Futagami T."/>
            <person name="Toyoda A."/>
            <person name="Takaki Y."/>
            <person name="Nishi S."/>
            <person name="Hori S."/>
            <person name="Arai W."/>
            <person name="Tsubouchi T."/>
            <person name="Morono Y."/>
            <person name="Uchiyama I."/>
            <person name="Ito T."/>
            <person name="Fujiyama A."/>
            <person name="Inagaki F."/>
            <person name="Takami H."/>
        </authorList>
    </citation>
    <scope>NUCLEOTIDE SEQUENCE</scope>
    <source>
        <strain evidence="1">Expedition CK06-06</strain>
    </source>
</reference>
<protein>
    <recommendedName>
        <fullName evidence="2">AsmA-like C-terminal domain-containing protein</fullName>
    </recommendedName>
</protein>